<dbReference type="Gene3D" id="1.25.40.10">
    <property type="entry name" value="Tetratricopeptide repeat domain"/>
    <property type="match status" value="1"/>
</dbReference>
<keyword evidence="2" id="KW-1185">Reference proteome</keyword>
<evidence type="ECO:0008006" key="3">
    <source>
        <dbReference type="Google" id="ProtNLM"/>
    </source>
</evidence>
<proteinExistence type="predicted"/>
<gene>
    <name evidence="1" type="ORF">KI809_09595</name>
</gene>
<dbReference type="InterPro" id="IPR011990">
    <property type="entry name" value="TPR-like_helical_dom_sf"/>
</dbReference>
<dbReference type="InterPro" id="IPR045584">
    <property type="entry name" value="Pilin-like"/>
</dbReference>
<reference evidence="1 2" key="1">
    <citation type="submission" date="2021-05" db="EMBL/GenBank/DDBJ databases">
        <title>The draft genome of Geobacter pelophilus DSM 12255.</title>
        <authorList>
            <person name="Xu Z."/>
            <person name="Masuda Y."/>
            <person name="Itoh H."/>
            <person name="Senoo K."/>
        </authorList>
    </citation>
    <scope>NUCLEOTIDE SEQUENCE [LARGE SCALE GENOMIC DNA]</scope>
    <source>
        <strain evidence="1 2">DSM 12255</strain>
    </source>
</reference>
<dbReference type="SUPFAM" id="SSF54523">
    <property type="entry name" value="Pili subunits"/>
    <property type="match status" value="1"/>
</dbReference>
<accession>A0AAW4L8C4</accession>
<dbReference type="EMBL" id="JAHCVJ010000003">
    <property type="protein sequence ID" value="MBT0664551.1"/>
    <property type="molecule type" value="Genomic_DNA"/>
</dbReference>
<evidence type="ECO:0000313" key="1">
    <source>
        <dbReference type="EMBL" id="MBT0664551.1"/>
    </source>
</evidence>
<protein>
    <recommendedName>
        <fullName evidence="3">Tetratricopeptide repeat protein</fullName>
    </recommendedName>
</protein>
<evidence type="ECO:0000313" key="2">
    <source>
        <dbReference type="Proteomes" id="UP000811899"/>
    </source>
</evidence>
<dbReference type="Proteomes" id="UP000811899">
    <property type="component" value="Unassembled WGS sequence"/>
</dbReference>
<comment type="caution">
    <text evidence="1">The sequence shown here is derived from an EMBL/GenBank/DDBJ whole genome shotgun (WGS) entry which is preliminary data.</text>
</comment>
<organism evidence="1 2">
    <name type="scientific">Geoanaerobacter pelophilus</name>
    <dbReference type="NCBI Taxonomy" id="60036"/>
    <lineage>
        <taxon>Bacteria</taxon>
        <taxon>Pseudomonadati</taxon>
        <taxon>Thermodesulfobacteriota</taxon>
        <taxon>Desulfuromonadia</taxon>
        <taxon>Geobacterales</taxon>
        <taxon>Geobacteraceae</taxon>
        <taxon>Geoanaerobacter</taxon>
    </lineage>
</organism>
<dbReference type="AlphaFoldDB" id="A0AAW4L8C4"/>
<name>A0AAW4L8C4_9BACT</name>
<sequence>MVLSPFTALMRGRSATAKIGFVPNAKFIRLVSADQKELLGASLVMKALMYFGGFSVYAANDKLPEAPDYPGMSRVVHAALKLDPYNMDGYYFAQAFLVWDAGQVKVANDLLEYGMKYRTWDWYLPFFAGFNYAFFLKDYANAAKCYKAAADLSSQDLHISLAGRYIQESGQTQLAIKYLKTIIESTTNETFKKSLETRLEAFEEVDRIEVARDRYRAENGKLPGSVEELLGAGYLKTRPVDPYGGRFYLEPDGKVATTSKFAFGARK</sequence>